<dbReference type="AlphaFoldDB" id="A0AAD9RDC9"/>
<dbReference type="Proteomes" id="UP001258017">
    <property type="component" value="Unassembled WGS sequence"/>
</dbReference>
<dbReference type="EMBL" id="JAIFRP010004281">
    <property type="protein sequence ID" value="KAK2577569.1"/>
    <property type="molecule type" value="Genomic_DNA"/>
</dbReference>
<organism evidence="1 2">
    <name type="scientific">Odynerus spinipes</name>
    <dbReference type="NCBI Taxonomy" id="1348599"/>
    <lineage>
        <taxon>Eukaryota</taxon>
        <taxon>Metazoa</taxon>
        <taxon>Ecdysozoa</taxon>
        <taxon>Arthropoda</taxon>
        <taxon>Hexapoda</taxon>
        <taxon>Insecta</taxon>
        <taxon>Pterygota</taxon>
        <taxon>Neoptera</taxon>
        <taxon>Endopterygota</taxon>
        <taxon>Hymenoptera</taxon>
        <taxon>Apocrita</taxon>
        <taxon>Aculeata</taxon>
        <taxon>Vespoidea</taxon>
        <taxon>Vespidae</taxon>
        <taxon>Eumeninae</taxon>
        <taxon>Odynerus</taxon>
    </lineage>
</organism>
<keyword evidence="2" id="KW-1185">Reference proteome</keyword>
<proteinExistence type="predicted"/>
<reference evidence="1" key="1">
    <citation type="submission" date="2021-08" db="EMBL/GenBank/DDBJ databases">
        <authorList>
            <person name="Misof B."/>
            <person name="Oliver O."/>
            <person name="Podsiadlowski L."/>
            <person name="Donath A."/>
            <person name="Peters R."/>
            <person name="Mayer C."/>
            <person name="Rust J."/>
            <person name="Gunkel S."/>
            <person name="Lesny P."/>
            <person name="Martin S."/>
            <person name="Oeyen J.P."/>
            <person name="Petersen M."/>
            <person name="Panagiotis P."/>
            <person name="Wilbrandt J."/>
            <person name="Tanja T."/>
        </authorList>
    </citation>
    <scope>NUCLEOTIDE SEQUENCE</scope>
    <source>
        <strain evidence="1">GBR_01_08_01A</strain>
        <tissue evidence="1">Thorax + abdomen</tissue>
    </source>
</reference>
<accession>A0AAD9RDC9</accession>
<feature type="non-terminal residue" evidence="1">
    <location>
        <position position="1"/>
    </location>
</feature>
<comment type="caution">
    <text evidence="1">The sequence shown here is derived from an EMBL/GenBank/DDBJ whole genome shotgun (WGS) entry which is preliminary data.</text>
</comment>
<name>A0AAD9RDC9_9HYME</name>
<protein>
    <submittedName>
        <fullName evidence="1">Uncharacterized protein</fullName>
    </submittedName>
</protein>
<evidence type="ECO:0000313" key="2">
    <source>
        <dbReference type="Proteomes" id="UP001258017"/>
    </source>
</evidence>
<reference evidence="1" key="2">
    <citation type="journal article" date="2023" name="Commun. Biol.">
        <title>Intrasexual cuticular hydrocarbon dimorphism in a wasp sheds light on hydrocarbon biosynthesis genes in Hymenoptera.</title>
        <authorList>
            <person name="Moris V.C."/>
            <person name="Podsiadlowski L."/>
            <person name="Martin S."/>
            <person name="Oeyen J.P."/>
            <person name="Donath A."/>
            <person name="Petersen M."/>
            <person name="Wilbrandt J."/>
            <person name="Misof B."/>
            <person name="Liedtke D."/>
            <person name="Thamm M."/>
            <person name="Scheiner R."/>
            <person name="Schmitt T."/>
            <person name="Niehuis O."/>
        </authorList>
    </citation>
    <scope>NUCLEOTIDE SEQUENCE</scope>
    <source>
        <strain evidence="1">GBR_01_08_01A</strain>
    </source>
</reference>
<sequence length="100" mass="11108">SKTDTDKEQVVQAEDVIQPHQLGTMDKPLHSYARRPKITFAEVVKSSGGGSRCGDFVYIIREGSLGCTEGQFIRLGEHDIDWSGITAMRKELILTDTPSR</sequence>
<evidence type="ECO:0000313" key="1">
    <source>
        <dbReference type="EMBL" id="KAK2577569.1"/>
    </source>
</evidence>
<gene>
    <name evidence="1" type="ORF">KPH14_012731</name>
</gene>